<sequence>MFLDTTHFPLVRMCLAHSEPEWESQFDALFARAQRFVLLSVEAPRDEHNALQNERKQHALWLKRNRPALSRWCAGAVIVETRRTVTIASKAMAPALAKAFGFPVRVVESEADIDAEVARLLGHQQAHSTP</sequence>
<evidence type="ECO:0000313" key="2">
    <source>
        <dbReference type="Proteomes" id="UP000218022"/>
    </source>
</evidence>
<gene>
    <name evidence="1" type="ORF">BWP39_30365</name>
</gene>
<accession>A0A2A4ES71</accession>
<proteinExistence type="predicted"/>
<dbReference type="RefSeq" id="WP_096725865.1">
    <property type="nucleotide sequence ID" value="NZ_MTZV01000006.1"/>
</dbReference>
<evidence type="ECO:0000313" key="1">
    <source>
        <dbReference type="EMBL" id="PCE23991.1"/>
    </source>
</evidence>
<reference evidence="1 2" key="1">
    <citation type="submission" date="2017-01" db="EMBL/GenBank/DDBJ databases">
        <title>Whole-Genome Shotgun Sequencing of Two beta-Proteobacterial Species in Search of the Bulgecin Biosynthetic Cluster.</title>
        <authorList>
            <person name="Horsman M.E."/>
            <person name="Marous D.R."/>
            <person name="Li R."/>
            <person name="Oliver R.A."/>
            <person name="Byun B."/>
            <person name="Emrich S.J."/>
            <person name="Boggess B."/>
            <person name="Townsend C.A."/>
            <person name="Mobashery S."/>
        </authorList>
    </citation>
    <scope>NUCLEOTIDE SEQUENCE [LARGE SCALE GENOMIC DNA]</scope>
    <source>
        <strain evidence="1 2">ATCC 31363</strain>
    </source>
</reference>
<dbReference type="EMBL" id="MTZV01000006">
    <property type="protein sequence ID" value="PCE23991.1"/>
    <property type="molecule type" value="Genomic_DNA"/>
</dbReference>
<comment type="caution">
    <text evidence="1">The sequence shown here is derived from an EMBL/GenBank/DDBJ whole genome shotgun (WGS) entry which is preliminary data.</text>
</comment>
<organism evidence="1 2">
    <name type="scientific">Paraburkholderia acidicola</name>
    <dbReference type="NCBI Taxonomy" id="1912599"/>
    <lineage>
        <taxon>Bacteria</taxon>
        <taxon>Pseudomonadati</taxon>
        <taxon>Pseudomonadota</taxon>
        <taxon>Betaproteobacteria</taxon>
        <taxon>Burkholderiales</taxon>
        <taxon>Burkholderiaceae</taxon>
        <taxon>Paraburkholderia</taxon>
    </lineage>
</organism>
<name>A0A2A4ES71_9BURK</name>
<dbReference type="AlphaFoldDB" id="A0A2A4ES71"/>
<dbReference type="Proteomes" id="UP000218022">
    <property type="component" value="Unassembled WGS sequence"/>
</dbReference>
<protein>
    <submittedName>
        <fullName evidence="1">Uncharacterized protein</fullName>
    </submittedName>
</protein>
<dbReference type="OrthoDB" id="8905727at2"/>